<accession>A0A0E3BV43</accession>
<organism evidence="1 2">
    <name type="scientific">Comamonas thiooxydans</name>
    <dbReference type="NCBI Taxonomy" id="363952"/>
    <lineage>
        <taxon>Bacteria</taxon>
        <taxon>Pseudomonadati</taxon>
        <taxon>Pseudomonadota</taxon>
        <taxon>Betaproteobacteria</taxon>
        <taxon>Burkholderiales</taxon>
        <taxon>Comamonadaceae</taxon>
        <taxon>Comamonas</taxon>
    </lineage>
</organism>
<protein>
    <submittedName>
        <fullName evidence="1">Uncharacterized protein</fullName>
    </submittedName>
</protein>
<dbReference type="EMBL" id="AWTP01000122">
    <property type="protein sequence ID" value="KGH08850.1"/>
    <property type="molecule type" value="Genomic_DNA"/>
</dbReference>
<evidence type="ECO:0000313" key="2">
    <source>
        <dbReference type="Proteomes" id="UP000029549"/>
    </source>
</evidence>
<proteinExistence type="predicted"/>
<dbReference type="Proteomes" id="UP000029549">
    <property type="component" value="Unassembled WGS sequence"/>
</dbReference>
<evidence type="ECO:0000313" key="1">
    <source>
        <dbReference type="EMBL" id="KGH08850.1"/>
    </source>
</evidence>
<comment type="caution">
    <text evidence="1">The sequence shown here is derived from an EMBL/GenBank/DDBJ whole genome shotgun (WGS) entry which is preliminary data.</text>
</comment>
<dbReference type="AlphaFoldDB" id="A0A0E3BV43"/>
<name>A0A0E3BV43_9BURK</name>
<gene>
    <name evidence="1" type="ORF">P608_18105</name>
</gene>
<reference evidence="1 2" key="1">
    <citation type="submission" date="2013-09" db="EMBL/GenBank/DDBJ databases">
        <title>High correlation between genotypes and phenotypes of environmental bacteria Comamonas testosteroni strains.</title>
        <authorList>
            <person name="Liu L."/>
            <person name="Zhu W."/>
            <person name="Xia X."/>
            <person name="Xu B."/>
            <person name="Luo M."/>
            <person name="Wang G."/>
        </authorList>
    </citation>
    <scope>NUCLEOTIDE SEQUENCE [LARGE SCALE GENOMIC DNA]</scope>
    <source>
        <strain evidence="1 2">DF2</strain>
    </source>
</reference>
<sequence length="46" mass="5297">MIGANMADCHPILFLRIDRQSRGLDELLDHGAEPEHARHLEHQCHL</sequence>
<keyword evidence="2" id="KW-1185">Reference proteome</keyword>